<name>A0A9B0U8D1_CHRAS</name>
<evidence type="ECO:0000313" key="3">
    <source>
        <dbReference type="RefSeq" id="XP_006878033.1"/>
    </source>
</evidence>
<keyword evidence="1" id="KW-0812">Transmembrane</keyword>
<feature type="transmembrane region" description="Helical" evidence="1">
    <location>
        <begin position="40"/>
        <end position="62"/>
    </location>
</feature>
<evidence type="ECO:0000313" key="2">
    <source>
        <dbReference type="Proteomes" id="UP000504623"/>
    </source>
</evidence>
<dbReference type="OrthoDB" id="9938733at2759"/>
<keyword evidence="1" id="KW-0472">Membrane</keyword>
<dbReference type="AlphaFoldDB" id="A0A9B0U8D1"/>
<organism evidence="2 3">
    <name type="scientific">Chrysochloris asiatica</name>
    <name type="common">Cape golden mole</name>
    <dbReference type="NCBI Taxonomy" id="185453"/>
    <lineage>
        <taxon>Eukaryota</taxon>
        <taxon>Metazoa</taxon>
        <taxon>Chordata</taxon>
        <taxon>Craniata</taxon>
        <taxon>Vertebrata</taxon>
        <taxon>Euteleostomi</taxon>
        <taxon>Mammalia</taxon>
        <taxon>Eutheria</taxon>
        <taxon>Afrotheria</taxon>
        <taxon>Chrysochloridae</taxon>
        <taxon>Chrysochlorinae</taxon>
        <taxon>Chrysochloris</taxon>
    </lineage>
</organism>
<gene>
    <name evidence="3" type="primary">LOC102824459</name>
</gene>
<protein>
    <submittedName>
        <fullName evidence="3">MARVEL domain-containing protein 1-like</fullName>
    </submittedName>
</protein>
<reference evidence="3" key="1">
    <citation type="submission" date="2025-08" db="UniProtKB">
        <authorList>
            <consortium name="RefSeq"/>
        </authorList>
    </citation>
    <scope>IDENTIFICATION</scope>
    <source>
        <tissue evidence="3">Spleen</tissue>
    </source>
</reference>
<keyword evidence="2" id="KW-1185">Reference proteome</keyword>
<dbReference type="GeneID" id="102824459"/>
<feature type="transmembrane region" description="Helical" evidence="1">
    <location>
        <begin position="112"/>
        <end position="138"/>
    </location>
</feature>
<dbReference type="RefSeq" id="XP_006878033.1">
    <property type="nucleotide sequence ID" value="XM_006877971.1"/>
</dbReference>
<sequence>MNLNWRYVYSLLGVLWLLQLLVGAAFIILTAKSGFYGPVYFALFMSAFFCLTTLTLSFITLLDTYRVEVNVIHVIHDLLAALLYIALMGIMIDQTLRQSYCNFEGYPLPCAYNVFLGAAVCGGFCLGLYFFSACYLCWALDQ</sequence>
<feature type="transmembrane region" description="Helical" evidence="1">
    <location>
        <begin position="7"/>
        <end position="28"/>
    </location>
</feature>
<accession>A0A9B0U8D1</accession>
<dbReference type="Proteomes" id="UP000504623">
    <property type="component" value="Unplaced"/>
</dbReference>
<evidence type="ECO:0000256" key="1">
    <source>
        <dbReference type="SAM" id="Phobius"/>
    </source>
</evidence>
<keyword evidence="1" id="KW-1133">Transmembrane helix</keyword>
<proteinExistence type="predicted"/>
<feature type="transmembrane region" description="Helical" evidence="1">
    <location>
        <begin position="74"/>
        <end position="92"/>
    </location>
</feature>